<organism evidence="4 5">
    <name type="scientific">Araneus ventricosus</name>
    <name type="common">Orbweaver spider</name>
    <name type="synonym">Epeira ventricosa</name>
    <dbReference type="NCBI Taxonomy" id="182803"/>
    <lineage>
        <taxon>Eukaryota</taxon>
        <taxon>Metazoa</taxon>
        <taxon>Ecdysozoa</taxon>
        <taxon>Arthropoda</taxon>
        <taxon>Chelicerata</taxon>
        <taxon>Arachnida</taxon>
        <taxon>Araneae</taxon>
        <taxon>Araneomorphae</taxon>
        <taxon>Entelegynae</taxon>
        <taxon>Araneoidea</taxon>
        <taxon>Araneidae</taxon>
        <taxon>Araneus</taxon>
    </lineage>
</organism>
<dbReference type="GO" id="GO:0015074">
    <property type="term" value="P:DNA integration"/>
    <property type="evidence" value="ECO:0007669"/>
    <property type="project" value="InterPro"/>
</dbReference>
<dbReference type="Gene3D" id="3.30.420.10">
    <property type="entry name" value="Ribonuclease H-like superfamily/Ribonuclease H"/>
    <property type="match status" value="1"/>
</dbReference>
<keyword evidence="5" id="KW-1185">Reference proteome</keyword>
<dbReference type="InterPro" id="IPR052338">
    <property type="entry name" value="Transposase_5"/>
</dbReference>
<name>A0A4Y2SS04_ARAVE</name>
<dbReference type="PANTHER" id="PTHR23022">
    <property type="entry name" value="TRANSPOSABLE ELEMENT-RELATED"/>
    <property type="match status" value="1"/>
</dbReference>
<proteinExistence type="predicted"/>
<dbReference type="InterPro" id="IPR036397">
    <property type="entry name" value="RNaseH_sf"/>
</dbReference>
<reference evidence="4 5" key="1">
    <citation type="journal article" date="2019" name="Sci. Rep.">
        <title>Orb-weaving spider Araneus ventricosus genome elucidates the spidroin gene catalogue.</title>
        <authorList>
            <person name="Kono N."/>
            <person name="Nakamura H."/>
            <person name="Ohtoshi R."/>
            <person name="Moran D.A.P."/>
            <person name="Shinohara A."/>
            <person name="Yoshida Y."/>
            <person name="Fujiwara M."/>
            <person name="Mori M."/>
            <person name="Tomita M."/>
            <person name="Arakawa K."/>
        </authorList>
    </citation>
    <scope>NUCLEOTIDE SEQUENCE [LARGE SCALE GENOMIC DNA]</scope>
</reference>
<dbReference type="GO" id="GO:0006313">
    <property type="term" value="P:DNA transposition"/>
    <property type="evidence" value="ECO:0007669"/>
    <property type="project" value="InterPro"/>
</dbReference>
<dbReference type="SUPFAM" id="SSF46689">
    <property type="entry name" value="Homeodomain-like"/>
    <property type="match status" value="1"/>
</dbReference>
<dbReference type="Proteomes" id="UP000499080">
    <property type="component" value="Unassembled WGS sequence"/>
</dbReference>
<comment type="subcellular location">
    <subcellularLocation>
        <location evidence="1">Nucleus</location>
    </subcellularLocation>
</comment>
<gene>
    <name evidence="4" type="primary">TCB1_42</name>
    <name evidence="4" type="ORF">AVEN_97113_1</name>
</gene>
<evidence type="ECO:0000256" key="1">
    <source>
        <dbReference type="ARBA" id="ARBA00004123"/>
    </source>
</evidence>
<dbReference type="InterPro" id="IPR002492">
    <property type="entry name" value="Transposase_Tc1-like"/>
</dbReference>
<dbReference type="GO" id="GO:0003677">
    <property type="term" value="F:DNA binding"/>
    <property type="evidence" value="ECO:0007669"/>
    <property type="project" value="InterPro"/>
</dbReference>
<evidence type="ECO:0000259" key="2">
    <source>
        <dbReference type="Pfam" id="PF01498"/>
    </source>
</evidence>
<feature type="domain" description="Transposase Tc1-like" evidence="2">
    <location>
        <begin position="71"/>
        <end position="142"/>
    </location>
</feature>
<dbReference type="PANTHER" id="PTHR23022:SF135">
    <property type="entry name" value="SI:DKEY-77F5.3"/>
    <property type="match status" value="1"/>
</dbReference>
<dbReference type="OrthoDB" id="7614891at2759"/>
<evidence type="ECO:0000259" key="3">
    <source>
        <dbReference type="Pfam" id="PF13358"/>
    </source>
</evidence>
<dbReference type="EMBL" id="BGPR01023695">
    <property type="protein sequence ID" value="GBN91064.1"/>
    <property type="molecule type" value="Genomic_DNA"/>
</dbReference>
<evidence type="ECO:0000313" key="4">
    <source>
        <dbReference type="EMBL" id="GBN91064.1"/>
    </source>
</evidence>
<protein>
    <submittedName>
        <fullName evidence="4">Transposable element Tcb1 transposase</fullName>
    </submittedName>
</protein>
<dbReference type="GO" id="GO:0005634">
    <property type="term" value="C:nucleus"/>
    <property type="evidence" value="ECO:0007669"/>
    <property type="project" value="UniProtKB-SubCell"/>
</dbReference>
<dbReference type="InterPro" id="IPR038717">
    <property type="entry name" value="Tc1-like_DDE_dom"/>
</dbReference>
<dbReference type="AlphaFoldDB" id="A0A4Y2SS04"/>
<accession>A0A4Y2SS04</accession>
<sequence>MGKSHDLTDIEKGMIIGYRARGGSISETAAFVKCSRSAVVNAHNNWKNQEGAQSRRANCGAPRAINDRGERRLQRLVKSDRRATVYTLTAQTNQQCTRKLSRTTVQRTLLRIGLRSRRLISAPMLTSVHRKKRRAFALQHKHWTPEQWEKVAFSDESSFSTALERWALGIRRQTPENKLPETIVGRQQGGGGSVLVWGMFSCHALGPLLPVEGTLNSCAYLSIVADQVHPYMATVYLENDGVFQQDNVTCHVSKIVRAWFEEHDEEFQLLPWPPNFPDLNPCENLWEHLDRHIRQKDPPPRNFHELRDALLFSW</sequence>
<dbReference type="Pfam" id="PF13358">
    <property type="entry name" value="DDE_3"/>
    <property type="match status" value="1"/>
</dbReference>
<comment type="caution">
    <text evidence="4">The sequence shown here is derived from an EMBL/GenBank/DDBJ whole genome shotgun (WGS) entry which is preliminary data.</text>
</comment>
<dbReference type="InterPro" id="IPR009057">
    <property type="entry name" value="Homeodomain-like_sf"/>
</dbReference>
<dbReference type="Pfam" id="PF01498">
    <property type="entry name" value="HTH_Tnp_Tc3_2"/>
    <property type="match status" value="1"/>
</dbReference>
<evidence type="ECO:0000313" key="5">
    <source>
        <dbReference type="Proteomes" id="UP000499080"/>
    </source>
</evidence>
<feature type="domain" description="Tc1-like transposase DDE" evidence="3">
    <location>
        <begin position="151"/>
        <end position="296"/>
    </location>
</feature>